<evidence type="ECO:0000259" key="9">
    <source>
        <dbReference type="PROSITE" id="PS51755"/>
    </source>
</evidence>
<feature type="domain" description="Response regulatory" evidence="8">
    <location>
        <begin position="2"/>
        <end position="116"/>
    </location>
</feature>
<keyword evidence="1 6" id="KW-0597">Phosphoprotein</keyword>
<dbReference type="Pfam" id="PF00072">
    <property type="entry name" value="Response_reg"/>
    <property type="match status" value="1"/>
</dbReference>
<dbReference type="PANTHER" id="PTHR48111:SF1">
    <property type="entry name" value="TWO-COMPONENT RESPONSE REGULATOR ORR33"/>
    <property type="match status" value="1"/>
</dbReference>
<evidence type="ECO:0000256" key="3">
    <source>
        <dbReference type="ARBA" id="ARBA00023015"/>
    </source>
</evidence>
<keyword evidence="4 7" id="KW-0238">DNA-binding</keyword>
<dbReference type="CDD" id="cd00383">
    <property type="entry name" value="trans_reg_C"/>
    <property type="match status" value="1"/>
</dbReference>
<evidence type="ECO:0000256" key="4">
    <source>
        <dbReference type="ARBA" id="ARBA00023125"/>
    </source>
</evidence>
<dbReference type="GO" id="GO:0000156">
    <property type="term" value="F:phosphorelay response regulator activity"/>
    <property type="evidence" value="ECO:0007669"/>
    <property type="project" value="TreeGrafter"/>
</dbReference>
<dbReference type="GO" id="GO:0032993">
    <property type="term" value="C:protein-DNA complex"/>
    <property type="evidence" value="ECO:0007669"/>
    <property type="project" value="TreeGrafter"/>
</dbReference>
<dbReference type="InterPro" id="IPR039420">
    <property type="entry name" value="WalR-like"/>
</dbReference>
<accession>A0A9X3DRS2</accession>
<dbReference type="AlphaFoldDB" id="A0A9X3DRS2"/>
<organism evidence="10 11">
    <name type="scientific">Acinetobacter nematophilus</name>
    <dbReference type="NCBI Taxonomy" id="2994642"/>
    <lineage>
        <taxon>Bacteria</taxon>
        <taxon>Pseudomonadati</taxon>
        <taxon>Pseudomonadota</taxon>
        <taxon>Gammaproteobacteria</taxon>
        <taxon>Moraxellales</taxon>
        <taxon>Moraxellaceae</taxon>
        <taxon>Acinetobacter</taxon>
    </lineage>
</organism>
<comment type="caution">
    <text evidence="10">The sequence shown here is derived from an EMBL/GenBank/DDBJ whole genome shotgun (WGS) entry which is preliminary data.</text>
</comment>
<dbReference type="GO" id="GO:0000976">
    <property type="term" value="F:transcription cis-regulatory region binding"/>
    <property type="evidence" value="ECO:0007669"/>
    <property type="project" value="TreeGrafter"/>
</dbReference>
<evidence type="ECO:0000313" key="10">
    <source>
        <dbReference type="EMBL" id="MCX5466172.1"/>
    </source>
</evidence>
<keyword evidence="3" id="KW-0805">Transcription regulation</keyword>
<dbReference type="InterPro" id="IPR001867">
    <property type="entry name" value="OmpR/PhoB-type_DNA-bd"/>
</dbReference>
<keyword evidence="11" id="KW-1185">Reference proteome</keyword>
<evidence type="ECO:0000256" key="6">
    <source>
        <dbReference type="PROSITE-ProRule" id="PRU00169"/>
    </source>
</evidence>
<evidence type="ECO:0000313" key="11">
    <source>
        <dbReference type="Proteomes" id="UP001146019"/>
    </source>
</evidence>
<gene>
    <name evidence="10" type="ORF">OSH00_00205</name>
</gene>
<dbReference type="SMART" id="SM00862">
    <property type="entry name" value="Trans_reg_C"/>
    <property type="match status" value="1"/>
</dbReference>
<evidence type="ECO:0000256" key="7">
    <source>
        <dbReference type="PROSITE-ProRule" id="PRU01091"/>
    </source>
</evidence>
<dbReference type="Pfam" id="PF00486">
    <property type="entry name" value="Trans_reg_C"/>
    <property type="match status" value="1"/>
</dbReference>
<dbReference type="InterPro" id="IPR036388">
    <property type="entry name" value="WH-like_DNA-bd_sf"/>
</dbReference>
<dbReference type="EMBL" id="JAPKMY010000001">
    <property type="protein sequence ID" value="MCX5466172.1"/>
    <property type="molecule type" value="Genomic_DNA"/>
</dbReference>
<keyword evidence="5" id="KW-0804">Transcription</keyword>
<dbReference type="SUPFAM" id="SSF52172">
    <property type="entry name" value="CheY-like"/>
    <property type="match status" value="1"/>
</dbReference>
<dbReference type="PROSITE" id="PS50110">
    <property type="entry name" value="RESPONSE_REGULATORY"/>
    <property type="match status" value="1"/>
</dbReference>
<reference evidence="10" key="1">
    <citation type="submission" date="2022-11" db="EMBL/GenBank/DDBJ databases">
        <title>Biodiversity and phylogenetic relationships of bacteria.</title>
        <authorList>
            <person name="Machado R.A.R."/>
            <person name="Bhat A."/>
            <person name="Loulou A."/>
            <person name="Kallel S."/>
        </authorList>
    </citation>
    <scope>NUCLEOTIDE SEQUENCE</scope>
    <source>
        <strain evidence="10">A-IN1</strain>
    </source>
</reference>
<feature type="DNA-binding region" description="OmpR/PhoB-type" evidence="7">
    <location>
        <begin position="124"/>
        <end position="218"/>
    </location>
</feature>
<feature type="domain" description="OmpR/PhoB-type" evidence="9">
    <location>
        <begin position="124"/>
        <end position="218"/>
    </location>
</feature>
<dbReference type="CDD" id="cd17624">
    <property type="entry name" value="REC_OmpR_PmrA-like"/>
    <property type="match status" value="1"/>
</dbReference>
<proteinExistence type="predicted"/>
<dbReference type="Gene3D" id="3.40.50.2300">
    <property type="match status" value="1"/>
</dbReference>
<dbReference type="PROSITE" id="PS51755">
    <property type="entry name" value="OMPR_PHOB"/>
    <property type="match status" value="1"/>
</dbReference>
<dbReference type="SMART" id="SM00448">
    <property type="entry name" value="REC"/>
    <property type="match status" value="1"/>
</dbReference>
<evidence type="ECO:0000256" key="2">
    <source>
        <dbReference type="ARBA" id="ARBA00023012"/>
    </source>
</evidence>
<protein>
    <submittedName>
        <fullName evidence="10">Response regulator transcription factor</fullName>
    </submittedName>
</protein>
<dbReference type="RefSeq" id="WP_266128734.1">
    <property type="nucleotide sequence ID" value="NZ_JAPKMY010000001.1"/>
</dbReference>
<keyword evidence="2" id="KW-0902">Two-component regulatory system</keyword>
<dbReference type="PANTHER" id="PTHR48111">
    <property type="entry name" value="REGULATOR OF RPOS"/>
    <property type="match status" value="1"/>
</dbReference>
<name>A0A9X3DRS2_9GAMM</name>
<dbReference type="Gene3D" id="1.10.10.10">
    <property type="entry name" value="Winged helix-like DNA-binding domain superfamily/Winged helix DNA-binding domain"/>
    <property type="match status" value="1"/>
</dbReference>
<sequence>MRILLAEDDRSQAESIQSWLEMDGYNVDWVERGDHAILAIEQHEYDCILLDRGLPKATGDEILERLKKQYPDTPVIFLTARDSIQDRVQGLDLGANDYLVKPFSLEELSARVRAQLRQAQTVNVHEIKYANLVLDTQAKTVFQDQQAIALTAKEFQILYKLMQKPEHVVTREQLEASLYAWGDEIESNAIEVYIYQLRKKIGNHLIKTIRGLGYRMNTPQEPVVK</sequence>
<evidence type="ECO:0000259" key="8">
    <source>
        <dbReference type="PROSITE" id="PS50110"/>
    </source>
</evidence>
<feature type="modified residue" description="4-aspartylphosphate" evidence="6">
    <location>
        <position position="51"/>
    </location>
</feature>
<evidence type="ECO:0000256" key="5">
    <source>
        <dbReference type="ARBA" id="ARBA00023163"/>
    </source>
</evidence>
<dbReference type="GO" id="GO:0005829">
    <property type="term" value="C:cytosol"/>
    <property type="evidence" value="ECO:0007669"/>
    <property type="project" value="TreeGrafter"/>
</dbReference>
<dbReference type="Gene3D" id="6.10.250.690">
    <property type="match status" value="1"/>
</dbReference>
<evidence type="ECO:0000256" key="1">
    <source>
        <dbReference type="ARBA" id="ARBA00022553"/>
    </source>
</evidence>
<dbReference type="Proteomes" id="UP001146019">
    <property type="component" value="Unassembled WGS sequence"/>
</dbReference>
<dbReference type="GO" id="GO:0006355">
    <property type="term" value="P:regulation of DNA-templated transcription"/>
    <property type="evidence" value="ECO:0007669"/>
    <property type="project" value="InterPro"/>
</dbReference>
<dbReference type="InterPro" id="IPR011006">
    <property type="entry name" value="CheY-like_superfamily"/>
</dbReference>
<dbReference type="InterPro" id="IPR001789">
    <property type="entry name" value="Sig_transdc_resp-reg_receiver"/>
</dbReference>